<dbReference type="InterPro" id="IPR046749">
    <property type="entry name" value="SHOCT_2"/>
</dbReference>
<comment type="caution">
    <text evidence="2">The sequence shown here is derived from an EMBL/GenBank/DDBJ whole genome shotgun (WGS) entry which is preliminary data.</text>
</comment>
<evidence type="ECO:0000259" key="1">
    <source>
        <dbReference type="Pfam" id="PF20612"/>
    </source>
</evidence>
<dbReference type="Pfam" id="PF20612">
    <property type="entry name" value="SHOCT_2"/>
    <property type="match status" value="1"/>
</dbReference>
<accession>S6FSQ7</accession>
<evidence type="ECO:0000313" key="2">
    <source>
        <dbReference type="EMBL" id="CDG04267.1"/>
    </source>
</evidence>
<name>S6FSQ7_LACLL</name>
<proteinExistence type="predicted"/>
<dbReference type="AlphaFoldDB" id="S6FSQ7"/>
<sequence length="50" mass="5809">MNDKNEMLYLMSLAPAKMMLEQHIISNSDFKKIKSTLIEKYQPIIPKLLG</sequence>
<reference evidence="2 3" key="1">
    <citation type="journal article" date="2013" name="Appl. Environ. Microbiol.">
        <title>The Carbohydrate Metabolism Signature of Lactococcus lactis Strain A12 Reveals Its Sourdough Ecosystem Origin.</title>
        <authorList>
            <person name="Passerini D."/>
            <person name="Coddeville M."/>
            <person name="Le Bourgeois P."/>
            <person name="Loubiere P."/>
            <person name="Ritzenthaler P."/>
            <person name="Fontagne-Faucher C."/>
            <person name="Daveran-Mingot M.L."/>
            <person name="Cocaign-Bousquet M."/>
        </authorList>
    </citation>
    <scope>NUCLEOTIDE SEQUENCE [LARGE SCALE GENOMIC DNA]</scope>
    <source>
        <strain evidence="2 3">A12</strain>
    </source>
</reference>
<protein>
    <recommendedName>
        <fullName evidence="1">SHOCT-like domain-containing protein</fullName>
    </recommendedName>
</protein>
<dbReference type="EMBL" id="CBLU010000006">
    <property type="protein sequence ID" value="CDG04267.1"/>
    <property type="molecule type" value="Genomic_DNA"/>
</dbReference>
<dbReference type="Proteomes" id="UP000015361">
    <property type="component" value="Unassembled WGS sequence"/>
</dbReference>
<gene>
    <name evidence="2" type="ORF">O9U_10295</name>
</gene>
<feature type="domain" description="SHOCT-like" evidence="1">
    <location>
        <begin position="4"/>
        <end position="49"/>
    </location>
</feature>
<evidence type="ECO:0000313" key="3">
    <source>
        <dbReference type="Proteomes" id="UP000015361"/>
    </source>
</evidence>
<dbReference type="RefSeq" id="WP_021722327.1">
    <property type="nucleotide sequence ID" value="NZ_CBLU010000006.1"/>
</dbReference>
<organism evidence="2 3">
    <name type="scientific">Lactococcus lactis subsp. lactis A12</name>
    <dbReference type="NCBI Taxonomy" id="1137134"/>
    <lineage>
        <taxon>Bacteria</taxon>
        <taxon>Bacillati</taxon>
        <taxon>Bacillota</taxon>
        <taxon>Bacilli</taxon>
        <taxon>Lactobacillales</taxon>
        <taxon>Streptococcaceae</taxon>
        <taxon>Lactococcus</taxon>
    </lineage>
</organism>